<dbReference type="OrthoDB" id="546434at2759"/>
<evidence type="ECO:0000259" key="6">
    <source>
        <dbReference type="PROSITE" id="PS50212"/>
    </source>
</evidence>
<dbReference type="STRING" id="645134.A0A0L0HN03"/>
<dbReference type="InterPro" id="IPR002110">
    <property type="entry name" value="Ankyrin_rpt"/>
</dbReference>
<keyword evidence="8" id="KW-1185">Reference proteome</keyword>
<evidence type="ECO:0000259" key="5">
    <source>
        <dbReference type="PROSITE" id="PS50009"/>
    </source>
</evidence>
<dbReference type="GO" id="GO:0005886">
    <property type="term" value="C:plasma membrane"/>
    <property type="evidence" value="ECO:0007669"/>
    <property type="project" value="TreeGrafter"/>
</dbReference>
<protein>
    <recommendedName>
        <fullName evidence="9">Ras-GEF domain-containing protein</fullName>
    </recommendedName>
</protein>
<dbReference type="InterPro" id="IPR008937">
    <property type="entry name" value="Ras-like_GEF"/>
</dbReference>
<feature type="region of interest" description="Disordered" evidence="4">
    <location>
        <begin position="435"/>
        <end position="460"/>
    </location>
</feature>
<dbReference type="eggNOG" id="KOG0505">
    <property type="taxonomic scope" value="Eukaryota"/>
</dbReference>
<dbReference type="PROSITE" id="PS50088">
    <property type="entry name" value="ANK_REPEAT"/>
    <property type="match status" value="2"/>
</dbReference>
<dbReference type="GeneID" id="27692185"/>
<evidence type="ECO:0000313" key="7">
    <source>
        <dbReference type="EMBL" id="KND02305.1"/>
    </source>
</evidence>
<evidence type="ECO:0008006" key="9">
    <source>
        <dbReference type="Google" id="ProtNLM"/>
    </source>
</evidence>
<evidence type="ECO:0000256" key="1">
    <source>
        <dbReference type="ARBA" id="ARBA00022658"/>
    </source>
</evidence>
<feature type="domain" description="Ras-GEF" evidence="5">
    <location>
        <begin position="656"/>
        <end position="888"/>
    </location>
</feature>
<feature type="repeat" description="ANK" evidence="2">
    <location>
        <begin position="87"/>
        <end position="109"/>
    </location>
</feature>
<organism evidence="7 8">
    <name type="scientific">Spizellomyces punctatus (strain DAOM BR117)</name>
    <dbReference type="NCBI Taxonomy" id="645134"/>
    <lineage>
        <taxon>Eukaryota</taxon>
        <taxon>Fungi</taxon>
        <taxon>Fungi incertae sedis</taxon>
        <taxon>Chytridiomycota</taxon>
        <taxon>Chytridiomycota incertae sedis</taxon>
        <taxon>Chytridiomycetes</taxon>
        <taxon>Spizellomycetales</taxon>
        <taxon>Spizellomycetaceae</taxon>
        <taxon>Spizellomyces</taxon>
    </lineage>
</organism>
<dbReference type="InterPro" id="IPR001895">
    <property type="entry name" value="RASGEF_cat_dom"/>
</dbReference>
<evidence type="ECO:0000256" key="4">
    <source>
        <dbReference type="SAM" id="MobiDB-lite"/>
    </source>
</evidence>
<dbReference type="PRINTS" id="PR01415">
    <property type="entry name" value="ANKYRIN"/>
</dbReference>
<dbReference type="PROSITE" id="PS50212">
    <property type="entry name" value="RASGEF_NTER"/>
    <property type="match status" value="1"/>
</dbReference>
<dbReference type="GO" id="GO:0005085">
    <property type="term" value="F:guanyl-nucleotide exchange factor activity"/>
    <property type="evidence" value="ECO:0007669"/>
    <property type="project" value="UniProtKB-KW"/>
</dbReference>
<dbReference type="SMART" id="SM00147">
    <property type="entry name" value="RasGEF"/>
    <property type="match status" value="1"/>
</dbReference>
<evidence type="ECO:0000256" key="2">
    <source>
        <dbReference type="PROSITE-ProRule" id="PRU00023"/>
    </source>
</evidence>
<dbReference type="InterPro" id="IPR000651">
    <property type="entry name" value="Ras-like_Gua-exchang_fac_N"/>
</dbReference>
<dbReference type="SUPFAM" id="SSF48403">
    <property type="entry name" value="Ankyrin repeat"/>
    <property type="match status" value="1"/>
</dbReference>
<dbReference type="InterPro" id="IPR023578">
    <property type="entry name" value="Ras_GEF_dom_sf"/>
</dbReference>
<dbReference type="PANTHER" id="PTHR23113:SF363">
    <property type="entry name" value="PROTEIN SON OF SEVENLESS"/>
    <property type="match status" value="1"/>
</dbReference>
<dbReference type="InterPro" id="IPR036964">
    <property type="entry name" value="RASGEF_cat_dom_sf"/>
</dbReference>
<proteinExistence type="predicted"/>
<feature type="domain" description="N-terminal Ras-GEF" evidence="6">
    <location>
        <begin position="455"/>
        <end position="581"/>
    </location>
</feature>
<dbReference type="PROSITE" id="PS50297">
    <property type="entry name" value="ANK_REP_REGION"/>
    <property type="match status" value="2"/>
</dbReference>
<dbReference type="Gene3D" id="1.20.870.10">
    <property type="entry name" value="Son of sevenless (SoS) protein Chain: S domain 1"/>
    <property type="match status" value="1"/>
</dbReference>
<dbReference type="eggNOG" id="KOG3417">
    <property type="taxonomic scope" value="Eukaryota"/>
</dbReference>
<dbReference type="SMART" id="SM00248">
    <property type="entry name" value="ANK"/>
    <property type="match status" value="2"/>
</dbReference>
<dbReference type="InParanoid" id="A0A0L0HN03"/>
<accession>A0A0L0HN03</accession>
<dbReference type="Pfam" id="PF00617">
    <property type="entry name" value="RasGEF"/>
    <property type="match status" value="1"/>
</dbReference>
<dbReference type="Pfam" id="PF00618">
    <property type="entry name" value="RasGEF_N"/>
    <property type="match status" value="1"/>
</dbReference>
<dbReference type="Pfam" id="PF12796">
    <property type="entry name" value="Ank_2"/>
    <property type="match status" value="1"/>
</dbReference>
<dbReference type="InterPro" id="IPR036770">
    <property type="entry name" value="Ankyrin_rpt-contain_sf"/>
</dbReference>
<dbReference type="OMA" id="HINRFAY"/>
<sequence>MTKEVRSEVVLDHVIMAQSSSVIDEVSLNSAVYLKLTDGHLHLMKIAGLVAKGDIVGLRTILEQKRRFGKDQATDDEGEDINRSTADGRTALHVAASTSNLECLELLLSQPTVNVDAQDVNGSTPLHLAAACSELAAVRSLVAAGANVNAVNVHGNRPVDYAKDSEVEAFLTGKMAAAAPPVPPQRKSSHLIELESELPEDITRLKGFCIDLIISQSVFRERCKETIRQLIEEKHVALHKNRLLEQAAGIQDRETSERFIDQLQYLQDENERQAATIAYLKISIQMFEHAAAQQDEYYRKNLADLTKQHNEQLQAIFRRNEETEKAFLAYQKSHSEELAELAKLRTEVASGKGKPITTKGSNASLEAGLQAEVQSLRKEQANTVAEKLALEERLKLTEKLKSMAEQENTNLRNDIGKLRKLMQEEMLKQLQEAREEQDQMDESSGNIVFTKGEGGQKRLKGATPTKLLERLLDPAVHDHHFQQTILLTHKTFISSAALLESIVSRFREAASGLPEEARSQSPVLSRIINVLKFWVEHYWSDFADDASLMQDLRAFTDDSTHNENLISSLRSAIKRKSNSDTPVVDPTTAPPKPILPRALAKRYSIDGALFTGRPILMGGLTVGLGVDRPTSWAPFSGKGKLPEGFEDVKIKLPDMEPLEVARQLTLIEFELFRAIKSREFLDLAWMKDSKETEAPNILRMTRWSNHVVQWIVTEIVSVKESTKARAAVYEKIIMLGHYFQKLKNFNGVKEIVAALQSASVYRLKKTKEAMGSKHLRIYDELARLVSSELNYKNLRAKVRATDPPLIPFPGLYQGDLVFLDTCHKDRLDGGLVNYHKLESIARSVLELEAYQQVPYSLEPIPEIQDYIRHYQLLDDDQAYNESLACEAKAN</sequence>
<dbReference type="SMART" id="SM00229">
    <property type="entry name" value="RasGEFN"/>
    <property type="match status" value="1"/>
</dbReference>
<dbReference type="GO" id="GO:0007265">
    <property type="term" value="P:Ras protein signal transduction"/>
    <property type="evidence" value="ECO:0007669"/>
    <property type="project" value="TreeGrafter"/>
</dbReference>
<dbReference type="PANTHER" id="PTHR23113">
    <property type="entry name" value="GUANINE NUCLEOTIDE EXCHANGE FACTOR"/>
    <property type="match status" value="1"/>
</dbReference>
<keyword evidence="2" id="KW-0040">ANK repeat</keyword>
<gene>
    <name evidence="7" type="ORF">SPPG_09060</name>
</gene>
<keyword evidence="1 3" id="KW-0344">Guanine-nucleotide releasing factor</keyword>
<dbReference type="RefSeq" id="XP_016610344.1">
    <property type="nucleotide sequence ID" value="XM_016757214.1"/>
</dbReference>
<dbReference type="Proteomes" id="UP000053201">
    <property type="component" value="Unassembled WGS sequence"/>
</dbReference>
<feature type="repeat" description="ANK" evidence="2">
    <location>
        <begin position="121"/>
        <end position="153"/>
    </location>
</feature>
<dbReference type="CDD" id="cd00155">
    <property type="entry name" value="RasGEF"/>
    <property type="match status" value="1"/>
</dbReference>
<dbReference type="Gene3D" id="1.10.840.10">
    <property type="entry name" value="Ras guanine-nucleotide exchange factors catalytic domain"/>
    <property type="match status" value="1"/>
</dbReference>
<name>A0A0L0HN03_SPIPD</name>
<dbReference type="PROSITE" id="PS50009">
    <property type="entry name" value="RASGEF_CAT"/>
    <property type="match status" value="1"/>
</dbReference>
<reference evidence="7 8" key="1">
    <citation type="submission" date="2009-08" db="EMBL/GenBank/DDBJ databases">
        <title>The Genome Sequence of Spizellomyces punctatus strain DAOM BR117.</title>
        <authorList>
            <consortium name="The Broad Institute Genome Sequencing Platform"/>
            <person name="Russ C."/>
            <person name="Cuomo C."/>
            <person name="Shea T."/>
            <person name="Young S.K."/>
            <person name="Zeng Q."/>
            <person name="Koehrsen M."/>
            <person name="Haas B."/>
            <person name="Borodovsky M."/>
            <person name="Guigo R."/>
            <person name="Alvarado L."/>
            <person name="Berlin A."/>
            <person name="Bochicchio J."/>
            <person name="Borenstein D."/>
            <person name="Chapman S."/>
            <person name="Chen Z."/>
            <person name="Engels R."/>
            <person name="Freedman E."/>
            <person name="Gellesch M."/>
            <person name="Goldberg J."/>
            <person name="Griggs A."/>
            <person name="Gujja S."/>
            <person name="Heiman D."/>
            <person name="Hepburn T."/>
            <person name="Howarth C."/>
            <person name="Jen D."/>
            <person name="Larson L."/>
            <person name="Lewis B."/>
            <person name="Mehta T."/>
            <person name="Park D."/>
            <person name="Pearson M."/>
            <person name="Roberts A."/>
            <person name="Saif S."/>
            <person name="Shenoy N."/>
            <person name="Sisk P."/>
            <person name="Stolte C."/>
            <person name="Sykes S."/>
            <person name="Thomson T."/>
            <person name="Walk T."/>
            <person name="White J."/>
            <person name="Yandava C."/>
            <person name="Burger G."/>
            <person name="Gray M.W."/>
            <person name="Holland P.W.H."/>
            <person name="King N."/>
            <person name="Lang F.B.F."/>
            <person name="Roger A.J."/>
            <person name="Ruiz-Trillo I."/>
            <person name="Lander E."/>
            <person name="Nusbaum C."/>
        </authorList>
    </citation>
    <scope>NUCLEOTIDE SEQUENCE [LARGE SCALE GENOMIC DNA]</scope>
    <source>
        <strain evidence="7 8">DAOM BR117</strain>
    </source>
</reference>
<dbReference type="SUPFAM" id="SSF48366">
    <property type="entry name" value="Ras GEF"/>
    <property type="match status" value="1"/>
</dbReference>
<evidence type="ECO:0000256" key="3">
    <source>
        <dbReference type="PROSITE-ProRule" id="PRU00168"/>
    </source>
</evidence>
<dbReference type="VEuPathDB" id="FungiDB:SPPG_09060"/>
<dbReference type="CDD" id="cd06224">
    <property type="entry name" value="REM"/>
    <property type="match status" value="1"/>
</dbReference>
<dbReference type="AlphaFoldDB" id="A0A0L0HN03"/>
<evidence type="ECO:0000313" key="8">
    <source>
        <dbReference type="Proteomes" id="UP000053201"/>
    </source>
</evidence>
<dbReference type="EMBL" id="KQ257453">
    <property type="protein sequence ID" value="KND02305.1"/>
    <property type="molecule type" value="Genomic_DNA"/>
</dbReference>
<dbReference type="Gene3D" id="1.25.40.20">
    <property type="entry name" value="Ankyrin repeat-containing domain"/>
    <property type="match status" value="1"/>
</dbReference>